<keyword evidence="2" id="KW-1185">Reference proteome</keyword>
<dbReference type="Proteomes" id="UP001454036">
    <property type="component" value="Unassembled WGS sequence"/>
</dbReference>
<evidence type="ECO:0000313" key="1">
    <source>
        <dbReference type="EMBL" id="GAA0168777.1"/>
    </source>
</evidence>
<dbReference type="AlphaFoldDB" id="A0AAV3R323"/>
<reference evidence="1 2" key="1">
    <citation type="submission" date="2024-01" db="EMBL/GenBank/DDBJ databases">
        <title>The complete chloroplast genome sequence of Lithospermum erythrorhizon: insights into the phylogenetic relationship among Boraginaceae species and the maternal lineages of purple gromwells.</title>
        <authorList>
            <person name="Okada T."/>
            <person name="Watanabe K."/>
        </authorList>
    </citation>
    <scope>NUCLEOTIDE SEQUENCE [LARGE SCALE GENOMIC DNA]</scope>
</reference>
<name>A0AAV3R323_LITER</name>
<accession>A0AAV3R323</accession>
<dbReference type="EMBL" id="BAABME010023765">
    <property type="protein sequence ID" value="GAA0168777.1"/>
    <property type="molecule type" value="Genomic_DNA"/>
</dbReference>
<protein>
    <submittedName>
        <fullName evidence="1">Uncharacterized protein</fullName>
    </submittedName>
</protein>
<proteinExistence type="predicted"/>
<organism evidence="1 2">
    <name type="scientific">Lithospermum erythrorhizon</name>
    <name type="common">Purple gromwell</name>
    <name type="synonym">Lithospermum officinale var. erythrorhizon</name>
    <dbReference type="NCBI Taxonomy" id="34254"/>
    <lineage>
        <taxon>Eukaryota</taxon>
        <taxon>Viridiplantae</taxon>
        <taxon>Streptophyta</taxon>
        <taxon>Embryophyta</taxon>
        <taxon>Tracheophyta</taxon>
        <taxon>Spermatophyta</taxon>
        <taxon>Magnoliopsida</taxon>
        <taxon>eudicotyledons</taxon>
        <taxon>Gunneridae</taxon>
        <taxon>Pentapetalae</taxon>
        <taxon>asterids</taxon>
        <taxon>lamiids</taxon>
        <taxon>Boraginales</taxon>
        <taxon>Boraginaceae</taxon>
        <taxon>Boraginoideae</taxon>
        <taxon>Lithospermeae</taxon>
        <taxon>Lithospermum</taxon>
    </lineage>
</organism>
<sequence>MAKPSISIHEERIRWLITIAGRMLPEGGGGELTPYGDGRVDTKTHGANCGQCYGTIKRAALLCAYYRNNYVQEDREETYKHTTPVRTNNEPLAGQTAAMRLRC</sequence>
<evidence type="ECO:0000313" key="2">
    <source>
        <dbReference type="Proteomes" id="UP001454036"/>
    </source>
</evidence>
<gene>
    <name evidence="1" type="ORF">LIER_40635</name>
</gene>
<comment type="caution">
    <text evidence="1">The sequence shown here is derived from an EMBL/GenBank/DDBJ whole genome shotgun (WGS) entry which is preliminary data.</text>
</comment>